<dbReference type="HOGENOM" id="CLU_639488_0_0_1"/>
<feature type="compositionally biased region" description="Acidic residues" evidence="1">
    <location>
        <begin position="392"/>
        <end position="409"/>
    </location>
</feature>
<evidence type="ECO:0000256" key="1">
    <source>
        <dbReference type="SAM" id="MobiDB-lite"/>
    </source>
</evidence>
<feature type="region of interest" description="Disordered" evidence="1">
    <location>
        <begin position="383"/>
        <end position="409"/>
    </location>
</feature>
<feature type="region of interest" description="Disordered" evidence="1">
    <location>
        <begin position="180"/>
        <end position="252"/>
    </location>
</feature>
<reference evidence="2 3" key="1">
    <citation type="journal article" date="2011" name="J. Gen. Appl. Microbiol.">
        <title>Draft genome sequencing of the enigmatic basidiomycete Mixia osmundae.</title>
        <authorList>
            <person name="Nishida H."/>
            <person name="Nagatsuka Y."/>
            <person name="Sugiyama J."/>
        </authorList>
    </citation>
    <scope>NUCLEOTIDE SEQUENCE [LARGE SCALE GENOMIC DNA]</scope>
    <source>
        <strain evidence="3">CBS 9802 / IAM 14324 / JCM 22182 / KY 12970</strain>
    </source>
</reference>
<proteinExistence type="predicted"/>
<dbReference type="EMBL" id="BABT02000119">
    <property type="protein sequence ID" value="GAA97429.1"/>
    <property type="molecule type" value="Genomic_DNA"/>
</dbReference>
<feature type="compositionally biased region" description="Polar residues" evidence="1">
    <location>
        <begin position="213"/>
        <end position="222"/>
    </location>
</feature>
<feature type="compositionally biased region" description="Gly residues" evidence="1">
    <location>
        <begin position="119"/>
        <end position="130"/>
    </location>
</feature>
<keyword evidence="3" id="KW-1185">Reference proteome</keyword>
<reference evidence="2 3" key="2">
    <citation type="journal article" date="2012" name="Open Biol.">
        <title>Characteristics of nucleosomes and linker DNA regions on the genome of the basidiomycete Mixia osmundae revealed by mono- and dinucleosome mapping.</title>
        <authorList>
            <person name="Nishida H."/>
            <person name="Kondo S."/>
            <person name="Matsumoto T."/>
            <person name="Suzuki Y."/>
            <person name="Yoshikawa H."/>
            <person name="Taylor T.D."/>
            <person name="Sugiyama J."/>
        </authorList>
    </citation>
    <scope>NUCLEOTIDE SEQUENCE [LARGE SCALE GENOMIC DNA]</scope>
    <source>
        <strain evidence="3">CBS 9802 / IAM 14324 / JCM 22182 / KY 12970</strain>
    </source>
</reference>
<feature type="region of interest" description="Disordered" evidence="1">
    <location>
        <begin position="114"/>
        <end position="143"/>
    </location>
</feature>
<feature type="compositionally biased region" description="Polar residues" evidence="1">
    <location>
        <begin position="285"/>
        <end position="311"/>
    </location>
</feature>
<accession>G7E3L9</accession>
<organism evidence="2 3">
    <name type="scientific">Mixia osmundae (strain CBS 9802 / IAM 14324 / JCM 22182 / KY 12970)</name>
    <dbReference type="NCBI Taxonomy" id="764103"/>
    <lineage>
        <taxon>Eukaryota</taxon>
        <taxon>Fungi</taxon>
        <taxon>Dikarya</taxon>
        <taxon>Basidiomycota</taxon>
        <taxon>Pucciniomycotina</taxon>
        <taxon>Mixiomycetes</taxon>
        <taxon>Mixiales</taxon>
        <taxon>Mixiaceae</taxon>
        <taxon>Mixia</taxon>
    </lineage>
</organism>
<gene>
    <name evidence="2" type="primary">Mo04107</name>
    <name evidence="2" type="ORF">E5Q_04107</name>
</gene>
<name>G7E3L9_MIXOS</name>
<feature type="compositionally biased region" description="Low complexity" evidence="1">
    <location>
        <begin position="269"/>
        <end position="281"/>
    </location>
</feature>
<sequence>MPSRALSPDPRFFTQQIVTLLQHSSRQTHYLDSHRTSPQQQANEATDTMKFLSAPSIAISSLVLAQSILALSDQPLHDLLGRDGLLDQLHQASPLAFPGKLKRVRRHALSQVERDCRHGGGGGYHGGGGSHHCDEEQPSSTIAPTQTETQEALTVNSWIKSPCETHTVYDSTTTTLYAPWTPAQSTDDSTDIQAEVTSTSASNPLWSGRPASTMDQWSTEPTLVSDAWDTPASDAWDSGSSDSSAQPLSETSNTAATVSWTTLTSAAFTSPASAPWTTTRPWSTPDPTQTAATEPTLSSSTDATPVSSPLPTTAPALTVKCSGGGGGGGGLFGGAGGGGGSCKTIEIAAASSVIQKRHYRRRSQSRRQLQKLPVAGQAARILGKRERRSLNDDTDDTEDYSDVYDFDSIEDGAIDQDDETYFDDTDILYP</sequence>
<dbReference type="Proteomes" id="UP000009131">
    <property type="component" value="Unassembled WGS sequence"/>
</dbReference>
<feature type="compositionally biased region" description="Polar residues" evidence="1">
    <location>
        <begin position="180"/>
        <end position="205"/>
    </location>
</feature>
<feature type="compositionally biased region" description="Low complexity" evidence="1">
    <location>
        <begin position="232"/>
        <end position="245"/>
    </location>
</feature>
<dbReference type="InParanoid" id="G7E3L9"/>
<evidence type="ECO:0000313" key="3">
    <source>
        <dbReference type="Proteomes" id="UP000009131"/>
    </source>
</evidence>
<comment type="caution">
    <text evidence="2">The sequence shown here is derived from an EMBL/GenBank/DDBJ whole genome shotgun (WGS) entry which is preliminary data.</text>
</comment>
<dbReference type="AlphaFoldDB" id="G7E3L9"/>
<feature type="region of interest" description="Disordered" evidence="1">
    <location>
        <begin position="269"/>
        <end position="311"/>
    </location>
</feature>
<evidence type="ECO:0000313" key="2">
    <source>
        <dbReference type="EMBL" id="GAA97429.1"/>
    </source>
</evidence>
<protein>
    <submittedName>
        <fullName evidence="2">Uncharacterized protein</fullName>
    </submittedName>
</protein>